<organism evidence="5 6">
    <name type="scientific">Pseudomonas oryzihabitans</name>
    <dbReference type="NCBI Taxonomy" id="47885"/>
    <lineage>
        <taxon>Bacteria</taxon>
        <taxon>Pseudomonadati</taxon>
        <taxon>Pseudomonadota</taxon>
        <taxon>Gammaproteobacteria</taxon>
        <taxon>Pseudomonadales</taxon>
        <taxon>Pseudomonadaceae</taxon>
        <taxon>Pseudomonas</taxon>
    </lineage>
</organism>
<sequence>MDDENRYELHVRRVLRTPLLVLQPLMLVMWPLSLLSNPLIGSPYKPRYFAVMLLLLGVSALLSVVRSARLMSLAFTGNIWALAFAFRIQINDAGDAGLYWNLPVALVFGLGTCGLTYRLSHYLLTLLGTLFILFVGQDQLVPAAMPGPLVGLLLAVALAIGIAYNHASSQGMRRTFSLKERYRLLAETDELTRIANRRKLLREVEAALAASRDTPGHFIMLDIDNFKEINDQYGHQVGDEVLIATAREINQLDPALQGGRLGGEEFGLLIRGQDDARVRALLGTLQTRLAEAAPLGITFSAGVMRLEPNGSLSDLLRRADESLYRAKRQGKDQAVWAA</sequence>
<feature type="transmembrane region" description="Helical" evidence="3">
    <location>
        <begin position="96"/>
        <end position="115"/>
    </location>
</feature>
<feature type="transmembrane region" description="Helical" evidence="3">
    <location>
        <begin position="46"/>
        <end position="65"/>
    </location>
</feature>
<dbReference type="Gene3D" id="3.30.70.270">
    <property type="match status" value="1"/>
</dbReference>
<accession>A0A0U4WRZ8</accession>
<protein>
    <recommendedName>
        <fullName evidence="1">diguanylate cyclase</fullName>
        <ecNumber evidence="1">2.7.7.65</ecNumber>
    </recommendedName>
</protein>
<feature type="domain" description="GGDEF" evidence="4">
    <location>
        <begin position="214"/>
        <end position="338"/>
    </location>
</feature>
<gene>
    <name evidence="5" type="ORF">APT59_15460</name>
</gene>
<feature type="transmembrane region" description="Helical" evidence="3">
    <location>
        <begin position="143"/>
        <end position="164"/>
    </location>
</feature>
<dbReference type="SMART" id="SM00267">
    <property type="entry name" value="GGDEF"/>
    <property type="match status" value="1"/>
</dbReference>
<keyword evidence="3" id="KW-0812">Transmembrane</keyword>
<dbReference type="InterPro" id="IPR043128">
    <property type="entry name" value="Rev_trsase/Diguanyl_cyclase"/>
</dbReference>
<dbReference type="PROSITE" id="PS50887">
    <property type="entry name" value="GGDEF"/>
    <property type="match status" value="1"/>
</dbReference>
<keyword evidence="3" id="KW-1133">Transmembrane helix</keyword>
<reference evidence="5 6" key="1">
    <citation type="submission" date="2016-01" db="EMBL/GenBank/DDBJ databases">
        <title>Annotation of Pseudomonas oryzihabitans USDA-ARS-USMARC-56511.</title>
        <authorList>
            <person name="Harhay G.P."/>
            <person name="Harhay D.M."/>
            <person name="Smith T.P.L."/>
            <person name="Bono J.L."/>
            <person name="Heaton M.P."/>
            <person name="Clawson M.L."/>
            <person name="Chitko-Mckown C.G."/>
            <person name="Capik S.F."/>
            <person name="DeDonder K.D."/>
            <person name="Apley M.D."/>
            <person name="Lubbers B.V."/>
            <person name="White B.J."/>
            <person name="Larson R.L."/>
        </authorList>
    </citation>
    <scope>NUCLEOTIDE SEQUENCE [LARGE SCALE GENOMIC DNA]</scope>
    <source>
        <strain evidence="5 6">USDA-ARS-USMARC-56511</strain>
    </source>
</reference>
<dbReference type="KEGG" id="por:APT59_15460"/>
<dbReference type="InterPro" id="IPR050469">
    <property type="entry name" value="Diguanylate_Cyclase"/>
</dbReference>
<dbReference type="CDD" id="cd01949">
    <property type="entry name" value="GGDEF"/>
    <property type="match status" value="1"/>
</dbReference>
<dbReference type="InterPro" id="IPR000160">
    <property type="entry name" value="GGDEF_dom"/>
</dbReference>
<keyword evidence="3" id="KW-0472">Membrane</keyword>
<feature type="transmembrane region" description="Helical" evidence="3">
    <location>
        <begin position="122"/>
        <end position="137"/>
    </location>
</feature>
<evidence type="ECO:0000313" key="6">
    <source>
        <dbReference type="Proteomes" id="UP000064137"/>
    </source>
</evidence>
<dbReference type="EMBL" id="CP013987">
    <property type="protein sequence ID" value="ALZ85523.1"/>
    <property type="molecule type" value="Genomic_DNA"/>
</dbReference>
<dbReference type="GO" id="GO:0052621">
    <property type="term" value="F:diguanylate cyclase activity"/>
    <property type="evidence" value="ECO:0007669"/>
    <property type="project" value="UniProtKB-EC"/>
</dbReference>
<evidence type="ECO:0000313" key="5">
    <source>
        <dbReference type="EMBL" id="ALZ85523.1"/>
    </source>
</evidence>
<dbReference type="RefSeq" id="WP_059315667.1">
    <property type="nucleotide sequence ID" value="NZ_CP013987.1"/>
</dbReference>
<dbReference type="Proteomes" id="UP000064137">
    <property type="component" value="Chromosome"/>
</dbReference>
<dbReference type="EC" id="2.7.7.65" evidence="1"/>
<dbReference type="OrthoDB" id="9812260at2"/>
<dbReference type="NCBIfam" id="TIGR00254">
    <property type="entry name" value="GGDEF"/>
    <property type="match status" value="1"/>
</dbReference>
<evidence type="ECO:0000256" key="3">
    <source>
        <dbReference type="SAM" id="Phobius"/>
    </source>
</evidence>
<proteinExistence type="predicted"/>
<feature type="transmembrane region" description="Helical" evidence="3">
    <location>
        <begin position="20"/>
        <end position="40"/>
    </location>
</feature>
<dbReference type="Pfam" id="PF00990">
    <property type="entry name" value="GGDEF"/>
    <property type="match status" value="1"/>
</dbReference>
<evidence type="ECO:0000259" key="4">
    <source>
        <dbReference type="PROSITE" id="PS50887"/>
    </source>
</evidence>
<feature type="transmembrane region" description="Helical" evidence="3">
    <location>
        <begin position="72"/>
        <end position="90"/>
    </location>
</feature>
<dbReference type="SUPFAM" id="SSF55073">
    <property type="entry name" value="Nucleotide cyclase"/>
    <property type="match status" value="1"/>
</dbReference>
<dbReference type="InterPro" id="IPR029787">
    <property type="entry name" value="Nucleotide_cyclase"/>
</dbReference>
<dbReference type="AlphaFoldDB" id="A0A0U4WRZ8"/>
<evidence type="ECO:0000256" key="2">
    <source>
        <dbReference type="ARBA" id="ARBA00034247"/>
    </source>
</evidence>
<dbReference type="PANTHER" id="PTHR45138">
    <property type="entry name" value="REGULATORY COMPONENTS OF SENSORY TRANSDUCTION SYSTEM"/>
    <property type="match status" value="1"/>
</dbReference>
<comment type="catalytic activity">
    <reaction evidence="2">
        <text>2 GTP = 3',3'-c-di-GMP + 2 diphosphate</text>
        <dbReference type="Rhea" id="RHEA:24898"/>
        <dbReference type="ChEBI" id="CHEBI:33019"/>
        <dbReference type="ChEBI" id="CHEBI:37565"/>
        <dbReference type="ChEBI" id="CHEBI:58805"/>
        <dbReference type="EC" id="2.7.7.65"/>
    </reaction>
</comment>
<dbReference type="PANTHER" id="PTHR45138:SF9">
    <property type="entry name" value="DIGUANYLATE CYCLASE DGCM-RELATED"/>
    <property type="match status" value="1"/>
</dbReference>
<evidence type="ECO:0000256" key="1">
    <source>
        <dbReference type="ARBA" id="ARBA00012528"/>
    </source>
</evidence>
<name>A0A0U4WRZ8_9PSED</name>